<dbReference type="InterPro" id="IPR033457">
    <property type="entry name" value="DUF5133"/>
</dbReference>
<keyword evidence="3" id="KW-1185">Reference proteome</keyword>
<organism evidence="2 3">
    <name type="scientific">Kitasatospora paranensis</name>
    <dbReference type="NCBI Taxonomy" id="258053"/>
    <lineage>
        <taxon>Bacteria</taxon>
        <taxon>Bacillati</taxon>
        <taxon>Actinomycetota</taxon>
        <taxon>Actinomycetes</taxon>
        <taxon>Kitasatosporales</taxon>
        <taxon>Streptomycetaceae</taxon>
        <taxon>Kitasatospora</taxon>
    </lineage>
</organism>
<dbReference type="RefSeq" id="WP_380232288.1">
    <property type="nucleotide sequence ID" value="NZ_JBHTAJ010000064.1"/>
</dbReference>
<protein>
    <submittedName>
        <fullName evidence="2">DUF5133 domain-containing protein</fullName>
    </submittedName>
</protein>
<name>A0ABW2G1H4_9ACTN</name>
<gene>
    <name evidence="2" type="ORF">ACFQMG_27480</name>
</gene>
<feature type="region of interest" description="Disordered" evidence="1">
    <location>
        <begin position="63"/>
        <end position="86"/>
    </location>
</feature>
<sequence>MPLINYVALRALVEELDALGAHPAPDAAARRRLEDAQYTVCVYTGVRDPRRALGRARRLLAERPPTAAAGAAPQVEAEPVPLGAAG</sequence>
<dbReference type="EMBL" id="JBHTAJ010000064">
    <property type="protein sequence ID" value="MFC7183294.1"/>
    <property type="molecule type" value="Genomic_DNA"/>
</dbReference>
<evidence type="ECO:0000256" key="1">
    <source>
        <dbReference type="SAM" id="MobiDB-lite"/>
    </source>
</evidence>
<dbReference type="Proteomes" id="UP001596435">
    <property type="component" value="Unassembled WGS sequence"/>
</dbReference>
<reference evidence="3" key="1">
    <citation type="journal article" date="2019" name="Int. J. Syst. Evol. Microbiol.">
        <title>The Global Catalogue of Microorganisms (GCM) 10K type strain sequencing project: providing services to taxonomists for standard genome sequencing and annotation.</title>
        <authorList>
            <consortium name="The Broad Institute Genomics Platform"/>
            <consortium name="The Broad Institute Genome Sequencing Center for Infectious Disease"/>
            <person name="Wu L."/>
            <person name="Ma J."/>
        </authorList>
    </citation>
    <scope>NUCLEOTIDE SEQUENCE [LARGE SCALE GENOMIC DNA]</scope>
    <source>
        <strain evidence="3">CGMCC 1.12859</strain>
    </source>
</reference>
<evidence type="ECO:0000313" key="3">
    <source>
        <dbReference type="Proteomes" id="UP001596435"/>
    </source>
</evidence>
<comment type="caution">
    <text evidence="2">The sequence shown here is derived from an EMBL/GenBank/DDBJ whole genome shotgun (WGS) entry which is preliminary data.</text>
</comment>
<proteinExistence type="predicted"/>
<evidence type="ECO:0000313" key="2">
    <source>
        <dbReference type="EMBL" id="MFC7183294.1"/>
    </source>
</evidence>
<dbReference type="Pfam" id="PF17196">
    <property type="entry name" value="DUF5133"/>
    <property type="match status" value="1"/>
</dbReference>
<accession>A0ABW2G1H4</accession>